<dbReference type="PANTHER" id="PTHR36453">
    <property type="entry name" value="SECRETED PROTEIN-RELATED"/>
    <property type="match status" value="1"/>
</dbReference>
<evidence type="ECO:0000313" key="1">
    <source>
        <dbReference type="EMBL" id="MPN26360.1"/>
    </source>
</evidence>
<protein>
    <submittedName>
        <fullName evidence="1">Uncharacterized protein</fullName>
    </submittedName>
</protein>
<dbReference type="InterPro" id="IPR022441">
    <property type="entry name" value="Para_beta_helix_rpt-2"/>
</dbReference>
<name>A0A645GJN7_9ZZZZ</name>
<organism evidence="1">
    <name type="scientific">bioreactor metagenome</name>
    <dbReference type="NCBI Taxonomy" id="1076179"/>
    <lineage>
        <taxon>unclassified sequences</taxon>
        <taxon>metagenomes</taxon>
        <taxon>ecological metagenomes</taxon>
    </lineage>
</organism>
<dbReference type="InterPro" id="IPR012334">
    <property type="entry name" value="Pectin_lyas_fold"/>
</dbReference>
<dbReference type="AlphaFoldDB" id="A0A645GJN7"/>
<sequence length="178" mass="19957">MEADSGQGGYGGWGIYLDEGSSNISVKNNLVYECGSQGFHQHYGENNHVTGNIFALNKEGQIQVSNRDINRSVYFDGNIVVANNQTIFSSASDAQHDDNNLYWDYTRQKLIKSGNAEMIKAHGVLWMRSHSYYNDALIADPLFKNIENHDFTLAENSPATSFGFQPWNYLNAGTLTKF</sequence>
<dbReference type="PANTHER" id="PTHR36453:SF1">
    <property type="entry name" value="RIGHT HANDED BETA HELIX DOMAIN-CONTAINING PROTEIN"/>
    <property type="match status" value="1"/>
</dbReference>
<dbReference type="SUPFAM" id="SSF51126">
    <property type="entry name" value="Pectin lyase-like"/>
    <property type="match status" value="1"/>
</dbReference>
<comment type="caution">
    <text evidence="1">The sequence shown here is derived from an EMBL/GenBank/DDBJ whole genome shotgun (WGS) entry which is preliminary data.</text>
</comment>
<accession>A0A645GJN7</accession>
<dbReference type="NCBIfam" id="TIGR03804">
    <property type="entry name" value="para_beta_helix"/>
    <property type="match status" value="1"/>
</dbReference>
<dbReference type="EMBL" id="VSSQ01075848">
    <property type="protein sequence ID" value="MPN26360.1"/>
    <property type="molecule type" value="Genomic_DNA"/>
</dbReference>
<proteinExistence type="predicted"/>
<dbReference type="Gene3D" id="2.160.20.10">
    <property type="entry name" value="Single-stranded right-handed beta-helix, Pectin lyase-like"/>
    <property type="match status" value="1"/>
</dbReference>
<dbReference type="InterPro" id="IPR011050">
    <property type="entry name" value="Pectin_lyase_fold/virulence"/>
</dbReference>
<gene>
    <name evidence="1" type="ORF">SDC9_173784</name>
</gene>
<reference evidence="1" key="1">
    <citation type="submission" date="2019-08" db="EMBL/GenBank/DDBJ databases">
        <authorList>
            <person name="Kucharzyk K."/>
            <person name="Murdoch R.W."/>
            <person name="Higgins S."/>
            <person name="Loffler F."/>
        </authorList>
    </citation>
    <scope>NUCLEOTIDE SEQUENCE</scope>
</reference>